<reference evidence="2 3" key="1">
    <citation type="submission" date="2018-05" db="EMBL/GenBank/DDBJ databases">
        <title>Genetic diversity of glacier-inhabiting Cryobacterium bacteria in China and description of Cryobacterium mengkeensis sp. nov. and Arthrobacter glacialis sp. nov.</title>
        <authorList>
            <person name="Liu Q."/>
            <person name="Xin Y.-H."/>
        </authorList>
    </citation>
    <scope>NUCLEOTIDE SEQUENCE [LARGE SCALE GENOMIC DNA]</scope>
    <source>
        <strain evidence="2 3">GP3</strain>
    </source>
</reference>
<keyword evidence="3" id="KW-1185">Reference proteome</keyword>
<sequence length="130" mass="13694">MTYFLIFLAVVVAAVAGLYLVGLKKPQTENAVYDDVLATPVANLPPVLLPGEPAPADVDKLRFSLGLRGYRMDQVDEVLDRLRDELAAKDLRIAELVAGTPDTGAAEELDAPVASTHAGSPAPAHTESAS</sequence>
<accession>A0A2V3DPP9</accession>
<proteinExistence type="predicted"/>
<evidence type="ECO:0000313" key="3">
    <source>
        <dbReference type="Proteomes" id="UP000246303"/>
    </source>
</evidence>
<feature type="region of interest" description="Disordered" evidence="1">
    <location>
        <begin position="103"/>
        <end position="130"/>
    </location>
</feature>
<dbReference type="NCBIfam" id="TIGR03544">
    <property type="entry name" value="DivI1A_domain"/>
    <property type="match status" value="1"/>
</dbReference>
<organism evidence="2 3">
    <name type="scientific">Arthrobacter psychrochitiniphilus</name>
    <dbReference type="NCBI Taxonomy" id="291045"/>
    <lineage>
        <taxon>Bacteria</taxon>
        <taxon>Bacillati</taxon>
        <taxon>Actinomycetota</taxon>
        <taxon>Actinomycetes</taxon>
        <taxon>Micrococcales</taxon>
        <taxon>Micrococcaceae</taxon>
        <taxon>Arthrobacter</taxon>
    </lineage>
</organism>
<evidence type="ECO:0000256" key="1">
    <source>
        <dbReference type="SAM" id="MobiDB-lite"/>
    </source>
</evidence>
<dbReference type="InterPro" id="IPR019933">
    <property type="entry name" value="DivIVA_domain"/>
</dbReference>
<evidence type="ECO:0000313" key="2">
    <source>
        <dbReference type="EMBL" id="PXA64326.1"/>
    </source>
</evidence>
<gene>
    <name evidence="2" type="ORF">CVS29_15385</name>
</gene>
<dbReference type="OrthoDB" id="3404379at2"/>
<dbReference type="AlphaFoldDB" id="A0A2V3DPP9"/>
<dbReference type="Proteomes" id="UP000246303">
    <property type="component" value="Unassembled WGS sequence"/>
</dbReference>
<dbReference type="RefSeq" id="WP_110107217.1">
    <property type="nucleotide sequence ID" value="NZ_JACBZZ010000001.1"/>
</dbReference>
<dbReference type="Gene3D" id="6.10.250.660">
    <property type="match status" value="1"/>
</dbReference>
<protein>
    <recommendedName>
        <fullName evidence="4">Cell division protein DivIVA</fullName>
    </recommendedName>
</protein>
<name>A0A2V3DPP9_9MICC</name>
<comment type="caution">
    <text evidence="2">The sequence shown here is derived from an EMBL/GenBank/DDBJ whole genome shotgun (WGS) entry which is preliminary data.</text>
</comment>
<dbReference type="EMBL" id="QHLZ01000012">
    <property type="protein sequence ID" value="PXA64326.1"/>
    <property type="molecule type" value="Genomic_DNA"/>
</dbReference>
<evidence type="ECO:0008006" key="4">
    <source>
        <dbReference type="Google" id="ProtNLM"/>
    </source>
</evidence>